<name>A0A8H7SCZ7_9FUNG</name>
<sequence length="461" mass="53640">MAANHITDIPFTVEPEDLENNCALPQNTARCVSLPYRLISTPRAIREFPILLQELNKEDQRELQLYVDERDRTRWEYLDNDLKMDRAAKNIKLIFYNEGSNPNTSITDYEAQKDSIDGTSRIQQVDGDIQETEQGWSLEYLWQNIEKEEETEEEIFGCHTTEGESSATSIKRQTTSFYENVMERYIEFGFLELKSHTTVKSCLLPKSSIPLVAQNSQYHSLTTPIDDNIHFTRRGGIDVDGDNIDLNMDRHARQLAECILKGKTSWILISQIDAFYQNNTVIDDCARKRNHDYYESPRGFIIDKTMHDKSWREIVVRWGNFEFLTMRGYVGLCHGDKRRAFLDSALNKEVIDLINNDTKFKVLVPSAPVPNVQSYRYLRSYAKIAACKPWSYISKRFVRNNFEACHGLAIDHHPTRMNKKLWDRASIASIILRIAAKKIYSNDDRMKILELIEKAKDFTTY</sequence>
<accession>A0A8H7SCZ7</accession>
<dbReference type="Proteomes" id="UP000646827">
    <property type="component" value="Unassembled WGS sequence"/>
</dbReference>
<dbReference type="EMBL" id="JAEPRB010000010">
    <property type="protein sequence ID" value="KAG2227119.1"/>
    <property type="molecule type" value="Genomic_DNA"/>
</dbReference>
<reference evidence="1 2" key="1">
    <citation type="submission" date="2020-12" db="EMBL/GenBank/DDBJ databases">
        <title>Metabolic potential, ecology and presence of endohyphal bacteria is reflected in genomic diversity of Mucoromycotina.</title>
        <authorList>
            <person name="Muszewska A."/>
            <person name="Okrasinska A."/>
            <person name="Steczkiewicz K."/>
            <person name="Drgas O."/>
            <person name="Orlowska M."/>
            <person name="Perlinska-Lenart U."/>
            <person name="Aleksandrzak-Piekarczyk T."/>
            <person name="Szatraj K."/>
            <person name="Zielenkiewicz U."/>
            <person name="Pilsyk S."/>
            <person name="Malc E."/>
            <person name="Mieczkowski P."/>
            <person name="Kruszewska J.S."/>
            <person name="Biernat P."/>
            <person name="Pawlowska J."/>
        </authorList>
    </citation>
    <scope>NUCLEOTIDE SEQUENCE [LARGE SCALE GENOMIC DNA]</scope>
    <source>
        <strain evidence="1 2">CBS 142.35</strain>
    </source>
</reference>
<dbReference type="AlphaFoldDB" id="A0A8H7SCZ7"/>
<gene>
    <name evidence="1" type="ORF">INT45_003849</name>
</gene>
<keyword evidence="2" id="KW-1185">Reference proteome</keyword>
<organism evidence="1 2">
    <name type="scientific">Circinella minor</name>
    <dbReference type="NCBI Taxonomy" id="1195481"/>
    <lineage>
        <taxon>Eukaryota</taxon>
        <taxon>Fungi</taxon>
        <taxon>Fungi incertae sedis</taxon>
        <taxon>Mucoromycota</taxon>
        <taxon>Mucoromycotina</taxon>
        <taxon>Mucoromycetes</taxon>
        <taxon>Mucorales</taxon>
        <taxon>Lichtheimiaceae</taxon>
        <taxon>Circinella</taxon>
    </lineage>
</organism>
<evidence type="ECO:0000313" key="1">
    <source>
        <dbReference type="EMBL" id="KAG2227119.1"/>
    </source>
</evidence>
<proteinExistence type="predicted"/>
<comment type="caution">
    <text evidence="1">The sequence shown here is derived from an EMBL/GenBank/DDBJ whole genome shotgun (WGS) entry which is preliminary data.</text>
</comment>
<dbReference type="OrthoDB" id="2279373at2759"/>
<protein>
    <submittedName>
        <fullName evidence="1">Uncharacterized protein</fullName>
    </submittedName>
</protein>
<evidence type="ECO:0000313" key="2">
    <source>
        <dbReference type="Proteomes" id="UP000646827"/>
    </source>
</evidence>